<dbReference type="PANTHER" id="PTHR39339:SF1">
    <property type="entry name" value="CHAD DOMAIN-CONTAINING PROTEIN"/>
    <property type="match status" value="1"/>
</dbReference>
<keyword evidence="3" id="KW-1185">Reference proteome</keyword>
<dbReference type="RefSeq" id="WP_404547930.1">
    <property type="nucleotide sequence ID" value="NZ_JADIKJ010000014.1"/>
</dbReference>
<gene>
    <name evidence="2" type="ORF">ISP15_12855</name>
</gene>
<dbReference type="Gene3D" id="1.40.20.10">
    <property type="entry name" value="CHAD domain"/>
    <property type="match status" value="1"/>
</dbReference>
<feature type="domain" description="CHAD" evidence="1">
    <location>
        <begin position="3"/>
        <end position="258"/>
    </location>
</feature>
<dbReference type="EMBL" id="JADIKJ010000014">
    <property type="protein sequence ID" value="MFK2901230.1"/>
    <property type="molecule type" value="Genomic_DNA"/>
</dbReference>
<dbReference type="PANTHER" id="PTHR39339">
    <property type="entry name" value="SLR1444 PROTEIN"/>
    <property type="match status" value="1"/>
</dbReference>
<dbReference type="PROSITE" id="PS51708">
    <property type="entry name" value="CHAD"/>
    <property type="match status" value="1"/>
</dbReference>
<accession>A0ABW8JJG3</accession>
<name>A0ABW8JJG3_9GAMM</name>
<sequence length="258" mass="29946">MTQRNIGTAFSELSQKECRAVRRALERCKDRHKAIHEARKAVRRLRSILSLTRGDLGDQAEPIDKALKRFGDGLSSLRDATAVIASAKYMAKKKKNGVWPELVARLETERDSLLEAALQKDPDFQKRQKRIDRLSHAIEQLPWAKIRKKSVDAVLKKSGKRVEKAQRKFEQAPRPARLHSWRRRVRRQRMQLQTWHKVANHAGHDLHHRIRTLSRLSDALGWRQDLQVLRSHVRHSAEGDELSQLMSDIREAMQHASL</sequence>
<dbReference type="SMART" id="SM00880">
    <property type="entry name" value="CHAD"/>
    <property type="match status" value="1"/>
</dbReference>
<protein>
    <submittedName>
        <fullName evidence="2">CHAD domain-containing protein</fullName>
    </submittedName>
</protein>
<dbReference type="Proteomes" id="UP001620461">
    <property type="component" value="Unassembled WGS sequence"/>
</dbReference>
<evidence type="ECO:0000313" key="3">
    <source>
        <dbReference type="Proteomes" id="UP001620461"/>
    </source>
</evidence>
<proteinExistence type="predicted"/>
<comment type="caution">
    <text evidence="2">The sequence shown here is derived from an EMBL/GenBank/DDBJ whole genome shotgun (WGS) entry which is preliminary data.</text>
</comment>
<organism evidence="2 3">
    <name type="scientific">Dyella jejuensis</name>
    <dbReference type="NCBI Taxonomy" id="1432009"/>
    <lineage>
        <taxon>Bacteria</taxon>
        <taxon>Pseudomonadati</taxon>
        <taxon>Pseudomonadota</taxon>
        <taxon>Gammaproteobacteria</taxon>
        <taxon>Lysobacterales</taxon>
        <taxon>Rhodanobacteraceae</taxon>
        <taxon>Dyella</taxon>
    </lineage>
</organism>
<evidence type="ECO:0000313" key="2">
    <source>
        <dbReference type="EMBL" id="MFK2901230.1"/>
    </source>
</evidence>
<dbReference type="InterPro" id="IPR007899">
    <property type="entry name" value="CHAD_dom"/>
</dbReference>
<dbReference type="Pfam" id="PF05235">
    <property type="entry name" value="CHAD"/>
    <property type="match status" value="1"/>
</dbReference>
<dbReference type="InterPro" id="IPR038186">
    <property type="entry name" value="CHAD_dom_sf"/>
</dbReference>
<reference evidence="2 3" key="1">
    <citation type="submission" date="2020-10" db="EMBL/GenBank/DDBJ databases">
        <title>Phylogeny of dyella-like bacteria.</title>
        <authorList>
            <person name="Fu J."/>
        </authorList>
    </citation>
    <scope>NUCLEOTIDE SEQUENCE [LARGE SCALE GENOMIC DNA]</scope>
    <source>
        <strain evidence="2 3">JP1</strain>
    </source>
</reference>
<evidence type="ECO:0000259" key="1">
    <source>
        <dbReference type="PROSITE" id="PS51708"/>
    </source>
</evidence>